<evidence type="ECO:0000313" key="3">
    <source>
        <dbReference type="EMBL" id="CUG93042.1"/>
    </source>
</evidence>
<gene>
    <name evidence="3" type="ORF">BSAL_40475</name>
</gene>
<feature type="transmembrane region" description="Helical" evidence="1">
    <location>
        <begin position="188"/>
        <end position="216"/>
    </location>
</feature>
<feature type="transmembrane region" description="Helical" evidence="1">
    <location>
        <begin position="161"/>
        <end position="182"/>
    </location>
</feature>
<sequence>MKLSSQSLFSMVLSFIIVLVVILSPHSVDALSAAAQAYITNSFSGSNVSCDATFDETNCSLTQNCLWNASNTSATPNGTCYRKTALVTINSTNSEGVRDSWCYEYFPQWFIATVYFLCTLSTGFAIAGMWYNYKYYDVYVIMMDGERLYNKFYFKTSPINVYLAALVATSFMMFCAACAYFNDPYLCSYVGFVIVFLIVCLGVPFIALIVYIVWCIMEYLNRREMNVNQEALPKYNNQVRCF</sequence>
<keyword evidence="1" id="KW-0472">Membrane</keyword>
<evidence type="ECO:0000313" key="4">
    <source>
        <dbReference type="Proteomes" id="UP000051952"/>
    </source>
</evidence>
<dbReference type="Proteomes" id="UP000051952">
    <property type="component" value="Unassembled WGS sequence"/>
</dbReference>
<keyword evidence="1" id="KW-1133">Transmembrane helix</keyword>
<accession>A0A0S4JR59</accession>
<name>A0A0S4JR59_BODSA</name>
<proteinExistence type="predicted"/>
<feature type="transmembrane region" description="Helical" evidence="1">
    <location>
        <begin position="109"/>
        <end position="133"/>
    </location>
</feature>
<reference evidence="4" key="1">
    <citation type="submission" date="2015-09" db="EMBL/GenBank/DDBJ databases">
        <authorList>
            <consortium name="Pathogen Informatics"/>
        </authorList>
    </citation>
    <scope>NUCLEOTIDE SEQUENCE [LARGE SCALE GENOMIC DNA]</scope>
    <source>
        <strain evidence="4">Lake Konstanz</strain>
    </source>
</reference>
<keyword evidence="1" id="KW-0812">Transmembrane</keyword>
<dbReference type="AlphaFoldDB" id="A0A0S4JR59"/>
<keyword evidence="2" id="KW-0732">Signal</keyword>
<feature type="signal peptide" evidence="2">
    <location>
        <begin position="1"/>
        <end position="30"/>
    </location>
</feature>
<dbReference type="VEuPathDB" id="TriTrypDB:BSAL_40475"/>
<dbReference type="EMBL" id="CYKH01002113">
    <property type="protein sequence ID" value="CUG93042.1"/>
    <property type="molecule type" value="Genomic_DNA"/>
</dbReference>
<feature type="chain" id="PRO_5006622664" evidence="2">
    <location>
        <begin position="31"/>
        <end position="242"/>
    </location>
</feature>
<protein>
    <submittedName>
        <fullName evidence="3">Membrane-associated protein, putative</fullName>
    </submittedName>
</protein>
<keyword evidence="4" id="KW-1185">Reference proteome</keyword>
<organism evidence="3 4">
    <name type="scientific">Bodo saltans</name>
    <name type="common">Flagellated protozoan</name>
    <dbReference type="NCBI Taxonomy" id="75058"/>
    <lineage>
        <taxon>Eukaryota</taxon>
        <taxon>Discoba</taxon>
        <taxon>Euglenozoa</taxon>
        <taxon>Kinetoplastea</taxon>
        <taxon>Metakinetoplastina</taxon>
        <taxon>Eubodonida</taxon>
        <taxon>Bodonidae</taxon>
        <taxon>Bodo</taxon>
    </lineage>
</organism>
<evidence type="ECO:0000256" key="1">
    <source>
        <dbReference type="SAM" id="Phobius"/>
    </source>
</evidence>
<evidence type="ECO:0000256" key="2">
    <source>
        <dbReference type="SAM" id="SignalP"/>
    </source>
</evidence>